<name>A0A8J3P392_9ACTN</name>
<dbReference type="EMBL" id="BONH01000047">
    <property type="protein sequence ID" value="GIG02072.1"/>
    <property type="molecule type" value="Genomic_DNA"/>
</dbReference>
<sequence>MLALNMFDGIFDRRDLDNLLTLLEPATDVHAQLRPWGWKSTFTSTLHGLPVQISLLPPWTAGHLNLALTDEIRRDMRVCLDHLAAPRIWLHAEPMTITLQPSTND</sequence>
<comment type="caution">
    <text evidence="1">The sequence shown here is derived from an EMBL/GenBank/DDBJ whole genome shotgun (WGS) entry which is preliminary data.</text>
</comment>
<protein>
    <submittedName>
        <fullName evidence="1">Uncharacterized protein</fullName>
    </submittedName>
</protein>
<reference evidence="1 2" key="1">
    <citation type="submission" date="2021-01" db="EMBL/GenBank/DDBJ databases">
        <title>Whole genome shotgun sequence of Catellatospora citrea NBRC 14495.</title>
        <authorList>
            <person name="Komaki H."/>
            <person name="Tamura T."/>
        </authorList>
    </citation>
    <scope>NUCLEOTIDE SEQUENCE [LARGE SCALE GENOMIC DNA]</scope>
    <source>
        <strain evidence="1 2">NBRC 14495</strain>
    </source>
</reference>
<dbReference type="RefSeq" id="WP_147432808.1">
    <property type="nucleotide sequence ID" value="NZ_BONH01000047.1"/>
</dbReference>
<gene>
    <name evidence="1" type="ORF">Cci01nite_71650</name>
</gene>
<evidence type="ECO:0000313" key="2">
    <source>
        <dbReference type="Proteomes" id="UP000659904"/>
    </source>
</evidence>
<dbReference type="AlphaFoldDB" id="A0A8J3P392"/>
<organism evidence="1 2">
    <name type="scientific">Catellatospora citrea</name>
    <dbReference type="NCBI Taxonomy" id="53366"/>
    <lineage>
        <taxon>Bacteria</taxon>
        <taxon>Bacillati</taxon>
        <taxon>Actinomycetota</taxon>
        <taxon>Actinomycetes</taxon>
        <taxon>Micromonosporales</taxon>
        <taxon>Micromonosporaceae</taxon>
        <taxon>Catellatospora</taxon>
    </lineage>
</organism>
<evidence type="ECO:0000313" key="1">
    <source>
        <dbReference type="EMBL" id="GIG02072.1"/>
    </source>
</evidence>
<accession>A0A8J3P392</accession>
<proteinExistence type="predicted"/>
<keyword evidence="2" id="KW-1185">Reference proteome</keyword>
<dbReference type="Proteomes" id="UP000659904">
    <property type="component" value="Unassembled WGS sequence"/>
</dbReference>